<gene>
    <name evidence="11" type="primary">LOC117146043</name>
</gene>
<evidence type="ECO:0000256" key="6">
    <source>
        <dbReference type="ARBA" id="ARBA00023170"/>
    </source>
</evidence>
<feature type="transmembrane region" description="Helical" evidence="8">
    <location>
        <begin position="296"/>
        <end position="318"/>
    </location>
</feature>
<keyword evidence="6" id="KW-0675">Receptor</keyword>
<accession>A0A6P8KG67</accession>
<keyword evidence="4 8" id="KW-1133">Transmembrane helix</keyword>
<evidence type="ECO:0000256" key="7">
    <source>
        <dbReference type="ARBA" id="ARBA00023180"/>
    </source>
</evidence>
<protein>
    <submittedName>
        <fullName evidence="11">Uncharacterized protein LOC117146043</fullName>
    </submittedName>
</protein>
<evidence type="ECO:0000256" key="3">
    <source>
        <dbReference type="ARBA" id="ARBA00022692"/>
    </source>
</evidence>
<sequence>MSVILNLILILLLSQAVSQETEFPQLKYLNKLVRLMIKRHKMETLVIVKHHLDYNCTLQKWNAHGIAIIRTSDQGKIRIKDTFNSRTLAIICIGENSHITLLRNVFETFGKVRHQKIILWTQMELKEEFFQEMSKKSTDLKLFNLLMLNVVAKDKLLTYRLNHFPSPYFKRIKNIWTPNDYVFMDTKLNFHEMTAVVKHDYNLTIQMGNIKKFPISRIEDKEVFEFALKYNLTLQFFNDVDRFDIELRKRIILTNNSTQPTDYGKPMSFPSLLIVVSSGNYLSIQDVIKVSGIQKWIFYIILVYVIFVLFEITFLKVTTLISRQSHHQEIPNSLVNLCAFRAILGLPFPETRRSSLSLRQLFLAIALFGMIFSIFINCKLSSMLTKPSARPQVNNFEELKTSELTVVMDEDAENFIEKEIGADFISQYMPRKVTSTFTERAKLPFSLEANYAFTLFSESFDIIESYQRSKGLRAHCTSENLIIAERVPRIYILGNNSILDWPLRRFIMTMQESGITNHWMKNIPRGLDRNLKEITIPYDRERVHPLSIKHLTWLWCILILGYSISMIAFLVEMSLKRMKRNLENREPSVYIC</sequence>
<evidence type="ECO:0000256" key="2">
    <source>
        <dbReference type="ARBA" id="ARBA00022475"/>
    </source>
</evidence>
<dbReference type="PANTHER" id="PTHR42643">
    <property type="entry name" value="IONOTROPIC RECEPTOR 20A-RELATED"/>
    <property type="match status" value="1"/>
</dbReference>
<proteinExistence type="predicted"/>
<evidence type="ECO:0000256" key="4">
    <source>
        <dbReference type="ARBA" id="ARBA00022989"/>
    </source>
</evidence>
<comment type="subcellular location">
    <subcellularLocation>
        <location evidence="1">Cell membrane</location>
        <topology evidence="1">Multi-pass membrane protein</topology>
    </subcellularLocation>
</comment>
<dbReference type="PANTHER" id="PTHR42643:SF41">
    <property type="entry name" value="IONOTROPIC RECEPTOR 20A-RELATED"/>
    <property type="match status" value="1"/>
</dbReference>
<dbReference type="InterPro" id="IPR052192">
    <property type="entry name" value="Insect_Ionotropic_Sensory_Rcpt"/>
</dbReference>
<keyword evidence="10" id="KW-1185">Reference proteome</keyword>
<keyword evidence="2" id="KW-1003">Cell membrane</keyword>
<feature type="chain" id="PRO_5027937397" evidence="9">
    <location>
        <begin position="19"/>
        <end position="592"/>
    </location>
</feature>
<keyword evidence="3 8" id="KW-0812">Transmembrane</keyword>
<keyword evidence="9" id="KW-0732">Signal</keyword>
<dbReference type="GO" id="GO:0005886">
    <property type="term" value="C:plasma membrane"/>
    <property type="evidence" value="ECO:0007669"/>
    <property type="project" value="UniProtKB-SubCell"/>
</dbReference>
<feature type="transmembrane region" description="Helical" evidence="8">
    <location>
        <begin position="552"/>
        <end position="571"/>
    </location>
</feature>
<evidence type="ECO:0000256" key="9">
    <source>
        <dbReference type="SAM" id="SignalP"/>
    </source>
</evidence>
<evidence type="ECO:0000256" key="8">
    <source>
        <dbReference type="SAM" id="Phobius"/>
    </source>
</evidence>
<evidence type="ECO:0000256" key="5">
    <source>
        <dbReference type="ARBA" id="ARBA00023136"/>
    </source>
</evidence>
<dbReference type="Proteomes" id="UP000515162">
    <property type="component" value="Chromosome 3R"/>
</dbReference>
<reference evidence="11" key="1">
    <citation type="submission" date="2025-08" db="UniProtKB">
        <authorList>
            <consortium name="RefSeq"/>
        </authorList>
    </citation>
    <scope>IDENTIFICATION</scope>
    <source>
        <strain evidence="11">Mau12</strain>
        <tissue evidence="11">Whole Body</tissue>
    </source>
</reference>
<keyword evidence="5 8" id="KW-0472">Membrane</keyword>
<dbReference type="RefSeq" id="XP_033167873.1">
    <property type="nucleotide sequence ID" value="XM_033311982.1"/>
</dbReference>
<organism evidence="10 11">
    <name type="scientific">Drosophila mauritiana</name>
    <name type="common">Fruit fly</name>
    <dbReference type="NCBI Taxonomy" id="7226"/>
    <lineage>
        <taxon>Eukaryota</taxon>
        <taxon>Metazoa</taxon>
        <taxon>Ecdysozoa</taxon>
        <taxon>Arthropoda</taxon>
        <taxon>Hexapoda</taxon>
        <taxon>Insecta</taxon>
        <taxon>Pterygota</taxon>
        <taxon>Neoptera</taxon>
        <taxon>Endopterygota</taxon>
        <taxon>Diptera</taxon>
        <taxon>Brachycera</taxon>
        <taxon>Muscomorpha</taxon>
        <taxon>Ephydroidea</taxon>
        <taxon>Drosophilidae</taxon>
        <taxon>Drosophila</taxon>
        <taxon>Sophophora</taxon>
    </lineage>
</organism>
<dbReference type="GeneID" id="117146043"/>
<evidence type="ECO:0000256" key="1">
    <source>
        <dbReference type="ARBA" id="ARBA00004651"/>
    </source>
</evidence>
<keyword evidence="7" id="KW-0325">Glycoprotein</keyword>
<feature type="signal peptide" evidence="9">
    <location>
        <begin position="1"/>
        <end position="18"/>
    </location>
</feature>
<evidence type="ECO:0000313" key="11">
    <source>
        <dbReference type="RefSeq" id="XP_033167873.1"/>
    </source>
</evidence>
<dbReference type="AlphaFoldDB" id="A0A6P8KG67"/>
<feature type="transmembrane region" description="Helical" evidence="8">
    <location>
        <begin position="361"/>
        <end position="384"/>
    </location>
</feature>
<name>A0A6P8KG67_DROMA</name>
<evidence type="ECO:0000313" key="10">
    <source>
        <dbReference type="Proteomes" id="UP000515162"/>
    </source>
</evidence>